<evidence type="ECO:0000313" key="2">
    <source>
        <dbReference type="Proteomes" id="UP000827092"/>
    </source>
</evidence>
<sequence length="115" mass="13419">MLFFSRLDYQTTCESALKSQSYAILSTLIPDMPENTSKRTKQTIPKQYEHTFTVRTKAWCLRDRNSTFSNFIMEHFSRHRGHQCSAFCSCVRDSCPSIVLAQWTNLRRHFSEDGG</sequence>
<dbReference type="Proteomes" id="UP000827092">
    <property type="component" value="Unassembled WGS sequence"/>
</dbReference>
<evidence type="ECO:0000313" key="1">
    <source>
        <dbReference type="EMBL" id="KAG8183121.1"/>
    </source>
</evidence>
<organism evidence="1 2">
    <name type="scientific">Oedothorax gibbosus</name>
    <dbReference type="NCBI Taxonomy" id="931172"/>
    <lineage>
        <taxon>Eukaryota</taxon>
        <taxon>Metazoa</taxon>
        <taxon>Ecdysozoa</taxon>
        <taxon>Arthropoda</taxon>
        <taxon>Chelicerata</taxon>
        <taxon>Arachnida</taxon>
        <taxon>Araneae</taxon>
        <taxon>Araneomorphae</taxon>
        <taxon>Entelegynae</taxon>
        <taxon>Araneoidea</taxon>
        <taxon>Linyphiidae</taxon>
        <taxon>Erigoninae</taxon>
        <taxon>Oedothorax</taxon>
    </lineage>
</organism>
<dbReference type="AlphaFoldDB" id="A0AAV6UII7"/>
<protein>
    <submittedName>
        <fullName evidence="1">Uncharacterized protein</fullName>
    </submittedName>
</protein>
<reference evidence="1 2" key="1">
    <citation type="journal article" date="2022" name="Nat. Ecol. Evol.">
        <title>A masculinizing supergene underlies an exaggerated male reproductive morph in a spider.</title>
        <authorList>
            <person name="Hendrickx F."/>
            <person name="De Corte Z."/>
            <person name="Sonet G."/>
            <person name="Van Belleghem S.M."/>
            <person name="Kostlbacher S."/>
            <person name="Vangestel C."/>
        </authorList>
    </citation>
    <scope>NUCLEOTIDE SEQUENCE [LARGE SCALE GENOMIC DNA]</scope>
    <source>
        <strain evidence="1">W744_W776</strain>
    </source>
</reference>
<name>A0AAV6UII7_9ARAC</name>
<proteinExistence type="predicted"/>
<keyword evidence="2" id="KW-1185">Reference proteome</keyword>
<dbReference type="EMBL" id="JAFNEN010000431">
    <property type="protein sequence ID" value="KAG8183121.1"/>
    <property type="molecule type" value="Genomic_DNA"/>
</dbReference>
<gene>
    <name evidence="1" type="ORF">JTE90_024430</name>
</gene>
<comment type="caution">
    <text evidence="1">The sequence shown here is derived from an EMBL/GenBank/DDBJ whole genome shotgun (WGS) entry which is preliminary data.</text>
</comment>
<accession>A0AAV6UII7</accession>